<reference evidence="1" key="1">
    <citation type="submission" date="2017-03" db="EMBL/GenBank/DDBJ databases">
        <title>The mitochondrial genome of the carnivorous plant Utricularia reniformis (Lentibulariaceae): structure, comparative analysis and evolutionary landmarks.</title>
        <authorList>
            <person name="Silva S.R."/>
            <person name="Alvarenga D.O."/>
            <person name="Michael T.P."/>
            <person name="Miranda V.F.O."/>
            <person name="Varani A.M."/>
        </authorList>
    </citation>
    <scope>NUCLEOTIDE SEQUENCE</scope>
</reference>
<organism evidence="1">
    <name type="scientific">Utricularia reniformis</name>
    <dbReference type="NCBI Taxonomy" id="192314"/>
    <lineage>
        <taxon>Eukaryota</taxon>
        <taxon>Viridiplantae</taxon>
        <taxon>Streptophyta</taxon>
        <taxon>Embryophyta</taxon>
        <taxon>Tracheophyta</taxon>
        <taxon>Spermatophyta</taxon>
        <taxon>Magnoliopsida</taxon>
        <taxon>eudicotyledons</taxon>
        <taxon>Gunneridae</taxon>
        <taxon>Pentapetalae</taxon>
        <taxon>asterids</taxon>
        <taxon>lamiids</taxon>
        <taxon>Lamiales</taxon>
        <taxon>Lentibulariaceae</taxon>
        <taxon>Utricularia</taxon>
    </lineage>
</organism>
<dbReference type="AlphaFoldDB" id="A0A1Y0B482"/>
<sequence length="53" mass="6218">MKRETYPIAELVIQSQFRHHPNQKIEKPVKVDKALFLGLSEWINNSIPSILFL</sequence>
<dbReference type="EMBL" id="KY774314">
    <property type="protein sequence ID" value="ART32198.1"/>
    <property type="molecule type" value="Genomic_DNA"/>
</dbReference>
<geneLocation type="mitochondrion" evidence="1"/>
<evidence type="ECO:0000313" key="1">
    <source>
        <dbReference type="EMBL" id="ART32198.1"/>
    </source>
</evidence>
<name>A0A1Y0B482_9LAMI</name>
<gene>
    <name evidence="1" type="ORF">AEK19_MT2040</name>
</gene>
<keyword evidence="1" id="KW-0496">Mitochondrion</keyword>
<protein>
    <submittedName>
        <fullName evidence="1">Uncharacterized protein</fullName>
    </submittedName>
</protein>
<proteinExistence type="predicted"/>
<accession>A0A1Y0B482</accession>